<gene>
    <name evidence="1" type="ORF">VSP9026_04551</name>
</gene>
<sequence>MVRLFRAGRPEKTVLDNMRRRQTKKDFLVRLSSLKDELAHRAPMLLKPKNEIVRQNLGPKAGEMNIVALLFEAQ</sequence>
<name>A0A1N6MB99_9VIBR</name>
<proteinExistence type="predicted"/>
<dbReference type="AlphaFoldDB" id="A0A1N6MB99"/>
<evidence type="ECO:0000313" key="2">
    <source>
        <dbReference type="Proteomes" id="UP000184774"/>
    </source>
</evidence>
<dbReference type="Proteomes" id="UP000184774">
    <property type="component" value="Unassembled WGS sequence"/>
</dbReference>
<accession>A0A1N6MB99</accession>
<dbReference type="EMBL" id="FSSB01000058">
    <property type="protein sequence ID" value="SIO96738.1"/>
    <property type="molecule type" value="Genomic_DNA"/>
</dbReference>
<evidence type="ECO:0000313" key="1">
    <source>
        <dbReference type="EMBL" id="SIO96738.1"/>
    </source>
</evidence>
<organism evidence="1 2">
    <name type="scientific">Vibrio spartinae</name>
    <dbReference type="NCBI Taxonomy" id="1918945"/>
    <lineage>
        <taxon>Bacteria</taxon>
        <taxon>Pseudomonadati</taxon>
        <taxon>Pseudomonadota</taxon>
        <taxon>Gammaproteobacteria</taxon>
        <taxon>Vibrionales</taxon>
        <taxon>Vibrionaceae</taxon>
        <taxon>Vibrio</taxon>
    </lineage>
</organism>
<reference evidence="1 2" key="1">
    <citation type="submission" date="2016-12" db="EMBL/GenBank/DDBJ databases">
        <authorList>
            <person name="Song W.-J."/>
            <person name="Kurnit D.M."/>
        </authorList>
    </citation>
    <scope>NUCLEOTIDE SEQUENCE [LARGE SCALE GENOMIC DNA]</scope>
    <source>
        <strain evidence="1 2">CECT 9026</strain>
    </source>
</reference>
<protein>
    <submittedName>
        <fullName evidence="1">Uncharacterized protein</fullName>
    </submittedName>
</protein>
<dbReference type="RefSeq" id="WP_139302185.1">
    <property type="nucleotide sequence ID" value="NZ_AP024908.1"/>
</dbReference>